<evidence type="ECO:0000256" key="2">
    <source>
        <dbReference type="SAM" id="Phobius"/>
    </source>
</evidence>
<reference evidence="3 4" key="1">
    <citation type="journal article" date="2019" name="Nat. Ecol. Evol.">
        <title>Megaphylogeny resolves global patterns of mushroom evolution.</title>
        <authorList>
            <person name="Varga T."/>
            <person name="Krizsan K."/>
            <person name="Foldi C."/>
            <person name="Dima B."/>
            <person name="Sanchez-Garcia M."/>
            <person name="Sanchez-Ramirez S."/>
            <person name="Szollosi G.J."/>
            <person name="Szarkandi J.G."/>
            <person name="Papp V."/>
            <person name="Albert L."/>
            <person name="Andreopoulos W."/>
            <person name="Angelini C."/>
            <person name="Antonin V."/>
            <person name="Barry K.W."/>
            <person name="Bougher N.L."/>
            <person name="Buchanan P."/>
            <person name="Buyck B."/>
            <person name="Bense V."/>
            <person name="Catcheside P."/>
            <person name="Chovatia M."/>
            <person name="Cooper J."/>
            <person name="Damon W."/>
            <person name="Desjardin D."/>
            <person name="Finy P."/>
            <person name="Geml J."/>
            <person name="Haridas S."/>
            <person name="Hughes K."/>
            <person name="Justo A."/>
            <person name="Karasinski D."/>
            <person name="Kautmanova I."/>
            <person name="Kiss B."/>
            <person name="Kocsube S."/>
            <person name="Kotiranta H."/>
            <person name="LaButti K.M."/>
            <person name="Lechner B.E."/>
            <person name="Liimatainen K."/>
            <person name="Lipzen A."/>
            <person name="Lukacs Z."/>
            <person name="Mihaltcheva S."/>
            <person name="Morgado L.N."/>
            <person name="Niskanen T."/>
            <person name="Noordeloos M.E."/>
            <person name="Ohm R.A."/>
            <person name="Ortiz-Santana B."/>
            <person name="Ovrebo C."/>
            <person name="Racz N."/>
            <person name="Riley R."/>
            <person name="Savchenko A."/>
            <person name="Shiryaev A."/>
            <person name="Soop K."/>
            <person name="Spirin V."/>
            <person name="Szebenyi C."/>
            <person name="Tomsovsky M."/>
            <person name="Tulloss R.E."/>
            <person name="Uehling J."/>
            <person name="Grigoriev I.V."/>
            <person name="Vagvolgyi C."/>
            <person name="Papp T."/>
            <person name="Martin F.M."/>
            <person name="Miettinen O."/>
            <person name="Hibbett D.S."/>
            <person name="Nagy L.G."/>
        </authorList>
    </citation>
    <scope>NUCLEOTIDE SEQUENCE [LARGE SCALE GENOMIC DNA]</scope>
    <source>
        <strain evidence="3 4">CBS 962.96</strain>
    </source>
</reference>
<feature type="region of interest" description="Disordered" evidence="1">
    <location>
        <begin position="272"/>
        <end position="337"/>
    </location>
</feature>
<feature type="compositionally biased region" description="Polar residues" evidence="1">
    <location>
        <begin position="290"/>
        <end position="299"/>
    </location>
</feature>
<keyword evidence="2" id="KW-0812">Transmembrane</keyword>
<feature type="transmembrane region" description="Helical" evidence="2">
    <location>
        <begin position="241"/>
        <end position="264"/>
    </location>
</feature>
<feature type="region of interest" description="Disordered" evidence="1">
    <location>
        <begin position="176"/>
        <end position="237"/>
    </location>
</feature>
<evidence type="ECO:0000256" key="1">
    <source>
        <dbReference type="SAM" id="MobiDB-lite"/>
    </source>
</evidence>
<accession>A0A4S8KSW6</accession>
<evidence type="ECO:0000313" key="3">
    <source>
        <dbReference type="EMBL" id="THU78803.1"/>
    </source>
</evidence>
<feature type="compositionally biased region" description="Polar residues" evidence="1">
    <location>
        <begin position="176"/>
        <end position="214"/>
    </location>
</feature>
<keyword evidence="2" id="KW-1133">Transmembrane helix</keyword>
<proteinExistence type="predicted"/>
<gene>
    <name evidence="3" type="ORF">K435DRAFT_811252</name>
</gene>
<feature type="transmembrane region" description="Helical" evidence="2">
    <location>
        <begin position="40"/>
        <end position="61"/>
    </location>
</feature>
<organism evidence="3 4">
    <name type="scientific">Dendrothele bispora (strain CBS 962.96)</name>
    <dbReference type="NCBI Taxonomy" id="1314807"/>
    <lineage>
        <taxon>Eukaryota</taxon>
        <taxon>Fungi</taxon>
        <taxon>Dikarya</taxon>
        <taxon>Basidiomycota</taxon>
        <taxon>Agaricomycotina</taxon>
        <taxon>Agaricomycetes</taxon>
        <taxon>Agaricomycetidae</taxon>
        <taxon>Agaricales</taxon>
        <taxon>Agaricales incertae sedis</taxon>
        <taxon>Dendrothele</taxon>
    </lineage>
</organism>
<feature type="compositionally biased region" description="Low complexity" evidence="1">
    <location>
        <begin position="215"/>
        <end position="237"/>
    </location>
</feature>
<dbReference type="AlphaFoldDB" id="A0A4S8KSW6"/>
<protein>
    <recommendedName>
        <fullName evidence="5">Mid2 domain-containing protein</fullName>
    </recommendedName>
</protein>
<keyword evidence="2" id="KW-0472">Membrane</keyword>
<name>A0A4S8KSW6_DENBC</name>
<dbReference type="EMBL" id="ML180132">
    <property type="protein sequence ID" value="THU78803.1"/>
    <property type="molecule type" value="Genomic_DNA"/>
</dbReference>
<evidence type="ECO:0000313" key="4">
    <source>
        <dbReference type="Proteomes" id="UP000297245"/>
    </source>
</evidence>
<sequence length="447" mass="48502">MQHSESKRSLHAYVDKEFTFHFRTNLAYWRFKSAFFEKHYMVSFNYVYVLILSTCVCTNAFTISPISTVTQFVPITLTWSRESGDPANWILGKEKSELGVNYVTVSNPEALVGEVPLSFTHLGPFHIIAQPRQTVNEERDSAPFETLGGVLIVPFTSTSSDSTSTFLAKASSDINPTSIATSSTPSQMSLATPPSSDSGTISSTLPPSSDSGTISSTQPPNSSSTSETQNQSGSDTDTHGLAVKLGVTGAVGAGLLLAVIFFCCRKIRQRNHATRKPRQNGITPFLLSSFPGTNQNSGTPVGFRNTRGKGRKHSGMVGDGRGDQELVVDPAPTGRNIRNPVPLQVRFAGRVFNRAKTALEEERDLNAHQEASNQIVSGDLQGTERLTLDPALDRVLASGINDPTPNILRHLDSGIRIMPERVHLTSGGRPATVLEEPIELPPEYSFV</sequence>
<keyword evidence="4" id="KW-1185">Reference proteome</keyword>
<dbReference type="OrthoDB" id="3058674at2759"/>
<dbReference type="Proteomes" id="UP000297245">
    <property type="component" value="Unassembled WGS sequence"/>
</dbReference>
<evidence type="ECO:0008006" key="5">
    <source>
        <dbReference type="Google" id="ProtNLM"/>
    </source>
</evidence>